<keyword evidence="3" id="KW-1185">Reference proteome</keyword>
<protein>
    <submittedName>
        <fullName evidence="2">Uncharacterized protein</fullName>
    </submittedName>
</protein>
<evidence type="ECO:0000256" key="1">
    <source>
        <dbReference type="SAM" id="MobiDB-lite"/>
    </source>
</evidence>
<dbReference type="EMBL" id="JACHOU010000009">
    <property type="protein sequence ID" value="MBB6355815.1"/>
    <property type="molecule type" value="Genomic_DNA"/>
</dbReference>
<evidence type="ECO:0000313" key="2">
    <source>
        <dbReference type="EMBL" id="MBB6355815.1"/>
    </source>
</evidence>
<organism evidence="2 3">
    <name type="scientific">Aminobacter aganoensis</name>
    <dbReference type="NCBI Taxonomy" id="83264"/>
    <lineage>
        <taxon>Bacteria</taxon>
        <taxon>Pseudomonadati</taxon>
        <taxon>Pseudomonadota</taxon>
        <taxon>Alphaproteobacteria</taxon>
        <taxon>Hyphomicrobiales</taxon>
        <taxon>Phyllobacteriaceae</taxon>
        <taxon>Aminobacter</taxon>
    </lineage>
</organism>
<dbReference type="RefSeq" id="WP_184700263.1">
    <property type="nucleotide sequence ID" value="NZ_BAABEG010000005.1"/>
</dbReference>
<accession>A0A7X0KM65</accession>
<dbReference type="AlphaFoldDB" id="A0A7X0KM65"/>
<gene>
    <name evidence="2" type="ORF">GGR00_003620</name>
</gene>
<comment type="caution">
    <text evidence="2">The sequence shown here is derived from an EMBL/GenBank/DDBJ whole genome shotgun (WGS) entry which is preliminary data.</text>
</comment>
<feature type="region of interest" description="Disordered" evidence="1">
    <location>
        <begin position="1"/>
        <end position="40"/>
    </location>
</feature>
<evidence type="ECO:0000313" key="3">
    <source>
        <dbReference type="Proteomes" id="UP000536262"/>
    </source>
</evidence>
<reference evidence="2 3" key="1">
    <citation type="submission" date="2020-08" db="EMBL/GenBank/DDBJ databases">
        <title>Genomic Encyclopedia of Type Strains, Phase IV (KMG-IV): sequencing the most valuable type-strain genomes for metagenomic binning, comparative biology and taxonomic classification.</title>
        <authorList>
            <person name="Goeker M."/>
        </authorList>
    </citation>
    <scope>NUCLEOTIDE SEQUENCE [LARGE SCALE GENOMIC DNA]</scope>
    <source>
        <strain evidence="2 3">DSM 7051</strain>
    </source>
</reference>
<proteinExistence type="predicted"/>
<sequence length="62" mass="7138">MTRNVNDPDGEADAGRADRHNNSYDRRDRQARRHVGSAGKRVELNYGVIGNKSRAWYSDFEE</sequence>
<dbReference type="Proteomes" id="UP000536262">
    <property type="component" value="Unassembled WGS sequence"/>
</dbReference>
<feature type="compositionally biased region" description="Basic and acidic residues" evidence="1">
    <location>
        <begin position="13"/>
        <end position="28"/>
    </location>
</feature>
<name>A0A7X0KM65_9HYPH</name>